<dbReference type="AlphaFoldDB" id="A0A251S2P3"/>
<keyword evidence="2" id="KW-1185">Reference proteome</keyword>
<dbReference type="InParanoid" id="A0A251S2P3"/>
<reference evidence="2" key="1">
    <citation type="journal article" date="2017" name="Nature">
        <title>The sunflower genome provides insights into oil metabolism, flowering and Asterid evolution.</title>
        <authorList>
            <person name="Badouin H."/>
            <person name="Gouzy J."/>
            <person name="Grassa C.J."/>
            <person name="Murat F."/>
            <person name="Staton S.E."/>
            <person name="Cottret L."/>
            <person name="Lelandais-Briere C."/>
            <person name="Owens G.L."/>
            <person name="Carrere S."/>
            <person name="Mayjonade B."/>
            <person name="Legrand L."/>
            <person name="Gill N."/>
            <person name="Kane N.C."/>
            <person name="Bowers J.E."/>
            <person name="Hubner S."/>
            <person name="Bellec A."/>
            <person name="Berard A."/>
            <person name="Berges H."/>
            <person name="Blanchet N."/>
            <person name="Boniface M.C."/>
            <person name="Brunel D."/>
            <person name="Catrice O."/>
            <person name="Chaidir N."/>
            <person name="Claudel C."/>
            <person name="Donnadieu C."/>
            <person name="Faraut T."/>
            <person name="Fievet G."/>
            <person name="Helmstetter N."/>
            <person name="King M."/>
            <person name="Knapp S.J."/>
            <person name="Lai Z."/>
            <person name="Le Paslier M.C."/>
            <person name="Lippi Y."/>
            <person name="Lorenzon L."/>
            <person name="Mandel J.R."/>
            <person name="Marage G."/>
            <person name="Marchand G."/>
            <person name="Marquand E."/>
            <person name="Bret-Mestries E."/>
            <person name="Morien E."/>
            <person name="Nambeesan S."/>
            <person name="Nguyen T."/>
            <person name="Pegot-Espagnet P."/>
            <person name="Pouilly N."/>
            <person name="Raftis F."/>
            <person name="Sallet E."/>
            <person name="Schiex T."/>
            <person name="Thomas J."/>
            <person name="Vandecasteele C."/>
            <person name="Vares D."/>
            <person name="Vear F."/>
            <person name="Vautrin S."/>
            <person name="Crespi M."/>
            <person name="Mangin B."/>
            <person name="Burke J.M."/>
            <person name="Salse J."/>
            <person name="Munos S."/>
            <person name="Vincourt P."/>
            <person name="Rieseberg L.H."/>
            <person name="Langlade N.B."/>
        </authorList>
    </citation>
    <scope>NUCLEOTIDE SEQUENCE [LARGE SCALE GENOMIC DNA]</scope>
    <source>
        <strain evidence="2">cv. SF193</strain>
    </source>
</reference>
<proteinExistence type="predicted"/>
<sequence length="117" mass="13696">MMRKLRRSRCLKVLARIMLGRRVEPVVMVQRRIELQDWAMKETSRHSRSPIFLWLLMFFRNNYGRIANGGGILCLGDEAIVILPPLYPCITFEPIIMDTLYLPQRTGHVLLVDAWGR</sequence>
<dbReference type="EMBL" id="CM007905">
    <property type="protein sequence ID" value="OTF91421.1"/>
    <property type="molecule type" value="Genomic_DNA"/>
</dbReference>
<gene>
    <name evidence="1" type="ORF">HannXRQ_Chr16g0510561</name>
</gene>
<organism evidence="1 2">
    <name type="scientific">Helianthus annuus</name>
    <name type="common">Common sunflower</name>
    <dbReference type="NCBI Taxonomy" id="4232"/>
    <lineage>
        <taxon>Eukaryota</taxon>
        <taxon>Viridiplantae</taxon>
        <taxon>Streptophyta</taxon>
        <taxon>Embryophyta</taxon>
        <taxon>Tracheophyta</taxon>
        <taxon>Spermatophyta</taxon>
        <taxon>Magnoliopsida</taxon>
        <taxon>eudicotyledons</taxon>
        <taxon>Gunneridae</taxon>
        <taxon>Pentapetalae</taxon>
        <taxon>asterids</taxon>
        <taxon>campanulids</taxon>
        <taxon>Asterales</taxon>
        <taxon>Asteraceae</taxon>
        <taxon>Asteroideae</taxon>
        <taxon>Heliantheae alliance</taxon>
        <taxon>Heliantheae</taxon>
        <taxon>Helianthus</taxon>
    </lineage>
</organism>
<evidence type="ECO:0000313" key="2">
    <source>
        <dbReference type="Proteomes" id="UP000215914"/>
    </source>
</evidence>
<protein>
    <submittedName>
        <fullName evidence="1">Uncharacterized protein</fullName>
    </submittedName>
</protein>
<accession>A0A251S2P3</accession>
<evidence type="ECO:0000313" key="1">
    <source>
        <dbReference type="EMBL" id="OTF91421.1"/>
    </source>
</evidence>
<name>A0A251S2P3_HELAN</name>
<dbReference type="Proteomes" id="UP000215914">
    <property type="component" value="Chromosome 16"/>
</dbReference>